<organism evidence="6 7">
    <name type="scientific">Aspergillus niger ATCC 13496</name>
    <dbReference type="NCBI Taxonomy" id="1353008"/>
    <lineage>
        <taxon>Eukaryota</taxon>
        <taxon>Fungi</taxon>
        <taxon>Dikarya</taxon>
        <taxon>Ascomycota</taxon>
        <taxon>Pezizomycotina</taxon>
        <taxon>Eurotiomycetes</taxon>
        <taxon>Eurotiomycetidae</taxon>
        <taxon>Eurotiales</taxon>
        <taxon>Aspergillaceae</taxon>
        <taxon>Aspergillus</taxon>
        <taxon>Aspergillus subgen. Circumdati</taxon>
    </lineage>
</organism>
<accession>A0A370BXG5</accession>
<evidence type="ECO:0000313" key="7">
    <source>
        <dbReference type="Proteomes" id="UP000253845"/>
    </source>
</evidence>
<dbReference type="VEuPathDB" id="FungiDB:M747DRAFT_354090"/>
<evidence type="ECO:0000313" key="6">
    <source>
        <dbReference type="EMBL" id="RDH18990.1"/>
    </source>
</evidence>
<proteinExistence type="predicted"/>
<dbReference type="Pfam" id="PF03619">
    <property type="entry name" value="Solute_trans_a"/>
    <property type="match status" value="1"/>
</dbReference>
<feature type="transmembrane region" description="Helical" evidence="5">
    <location>
        <begin position="230"/>
        <end position="253"/>
    </location>
</feature>
<evidence type="ECO:0000256" key="3">
    <source>
        <dbReference type="ARBA" id="ARBA00022989"/>
    </source>
</evidence>
<comment type="subcellular location">
    <subcellularLocation>
        <location evidence="1">Membrane</location>
        <topology evidence="1">Multi-pass membrane protein</topology>
    </subcellularLocation>
</comment>
<reference evidence="6 7" key="1">
    <citation type="submission" date="2018-07" db="EMBL/GenBank/DDBJ databases">
        <title>Section-level genome sequencing of Aspergillus section Nigri to investigate inter- and intra-species variation.</title>
        <authorList>
            <consortium name="DOE Joint Genome Institute"/>
            <person name="Vesth T.C."/>
            <person name="Nybo J.L."/>
            <person name="Theobald S."/>
            <person name="Frisvad J.C."/>
            <person name="Larsen T.O."/>
            <person name="Nielsen K.F."/>
            <person name="Hoof J.B."/>
            <person name="Brandl J."/>
            <person name="Salamov A."/>
            <person name="Riley R."/>
            <person name="Gladden J.M."/>
            <person name="Phatale P."/>
            <person name="Nielsen M.T."/>
            <person name="Lyhne E.K."/>
            <person name="Kogle M.E."/>
            <person name="Strasser K."/>
            <person name="McDonnell E."/>
            <person name="Barry K."/>
            <person name="Clum A."/>
            <person name="Chen C."/>
            <person name="Nolan M."/>
            <person name="Sandor L."/>
            <person name="Kuo A."/>
            <person name="Lipzen A."/>
            <person name="Hainaut M."/>
            <person name="Drula E."/>
            <person name="Tsang A."/>
            <person name="Magnuson J.K."/>
            <person name="Henrissat B."/>
            <person name="Wiebenga A."/>
            <person name="Simmons B.A."/>
            <person name="Makela M.R."/>
            <person name="De vries R.P."/>
            <person name="Grigoriev I.V."/>
            <person name="Mortensen U.H."/>
            <person name="Baker S.E."/>
            <person name="Andersen M.R."/>
        </authorList>
    </citation>
    <scope>NUCLEOTIDE SEQUENCE [LARGE SCALE GENOMIC DNA]</scope>
    <source>
        <strain evidence="6 7">ATCC 13496</strain>
    </source>
</reference>
<keyword evidence="4 5" id="KW-0472">Membrane</keyword>
<name>A0A370BXG5_ASPNG</name>
<feature type="transmembrane region" description="Helical" evidence="5">
    <location>
        <begin position="273"/>
        <end position="294"/>
    </location>
</feature>
<feature type="transmembrane region" description="Helical" evidence="5">
    <location>
        <begin position="33"/>
        <end position="57"/>
    </location>
</feature>
<dbReference type="InterPro" id="IPR005178">
    <property type="entry name" value="Ostalpha/TMEM184C"/>
</dbReference>
<dbReference type="PANTHER" id="PTHR23423">
    <property type="entry name" value="ORGANIC SOLUTE TRANSPORTER-RELATED"/>
    <property type="match status" value="1"/>
</dbReference>
<evidence type="ECO:0000256" key="4">
    <source>
        <dbReference type="ARBA" id="ARBA00023136"/>
    </source>
</evidence>
<keyword evidence="2 5" id="KW-0812">Transmembrane</keyword>
<dbReference type="GO" id="GO:0016020">
    <property type="term" value="C:membrane"/>
    <property type="evidence" value="ECO:0007669"/>
    <property type="project" value="UniProtKB-SubCell"/>
</dbReference>
<dbReference type="AlphaFoldDB" id="A0A370BXG5"/>
<feature type="transmembrane region" description="Helical" evidence="5">
    <location>
        <begin position="150"/>
        <end position="172"/>
    </location>
</feature>
<evidence type="ECO:0008006" key="8">
    <source>
        <dbReference type="Google" id="ProtNLM"/>
    </source>
</evidence>
<feature type="transmembrane region" description="Helical" evidence="5">
    <location>
        <begin position="192"/>
        <end position="218"/>
    </location>
</feature>
<sequence>MAILSRSAGSFGCPIPDHLEQHDVGPIVGNLTFYQFNMIVSGVCTAIVLFLILGLMGRHAMCMSNPNEQLKIMRICNLIPSYQVLSYISICFPNSYIYLQGFTEVLQGVALYAFLMLLCDYMAPDDTSKVKFFSSLETKRQWQPKKKRNGLAFLSLTWYSVLHYPVITWITAVTQVVTQSLHVYCLESNAPHFAHVWIEVITSLSTSVALNAIIQFYMNMKGYMTEHKPLLKLMAFKLIVGLIFLEKILFLILTGTKVLRYPASMTYIDTLMGLPTMLICLQMVPLSFLVLHAYRTKPYEIPNSVRGLRPQAYQALESDGNEETLLSGIPKHYQGGPWGLRAWTIYLNPLVLFQDVHSAYLMIHNARALQKVQEREEQEQEEMTRYETRYDPGERRWGAWLGNSRSWFRAACGKCSRLGERVVVMGWCDRQVRWQ</sequence>
<dbReference type="Proteomes" id="UP000253845">
    <property type="component" value="Unassembled WGS sequence"/>
</dbReference>
<dbReference type="SMART" id="SM01417">
    <property type="entry name" value="Solute_trans_a"/>
    <property type="match status" value="1"/>
</dbReference>
<protein>
    <recommendedName>
        <fullName evidence="8">Transmembrane protein</fullName>
    </recommendedName>
</protein>
<dbReference type="EMBL" id="KZ851921">
    <property type="protein sequence ID" value="RDH18990.1"/>
    <property type="molecule type" value="Genomic_DNA"/>
</dbReference>
<evidence type="ECO:0000256" key="1">
    <source>
        <dbReference type="ARBA" id="ARBA00004141"/>
    </source>
</evidence>
<evidence type="ECO:0000256" key="5">
    <source>
        <dbReference type="SAM" id="Phobius"/>
    </source>
</evidence>
<gene>
    <name evidence="6" type="ORF">M747DRAFT_354090</name>
</gene>
<evidence type="ECO:0000256" key="2">
    <source>
        <dbReference type="ARBA" id="ARBA00022692"/>
    </source>
</evidence>
<keyword evidence="3 5" id="KW-1133">Transmembrane helix</keyword>